<accession>A0ABV4G654</accession>
<evidence type="ECO:0000313" key="2">
    <source>
        <dbReference type="Proteomes" id="UP001565369"/>
    </source>
</evidence>
<reference evidence="1 2" key="1">
    <citation type="submission" date="2024-07" db="EMBL/GenBank/DDBJ databases">
        <title>Genomic Encyclopedia of Type Strains, Phase V (KMG-V): Genome sequencing to study the core and pangenomes of soil and plant-associated prokaryotes.</title>
        <authorList>
            <person name="Whitman W."/>
        </authorList>
    </citation>
    <scope>NUCLEOTIDE SEQUENCE [LARGE SCALE GENOMIC DNA]</scope>
    <source>
        <strain evidence="1 2">USDA 152</strain>
    </source>
</reference>
<evidence type="ECO:0000313" key="1">
    <source>
        <dbReference type="EMBL" id="MEY9459375.1"/>
    </source>
</evidence>
<proteinExistence type="predicted"/>
<keyword evidence="2" id="KW-1185">Reference proteome</keyword>
<dbReference type="Proteomes" id="UP001565369">
    <property type="component" value="Unassembled WGS sequence"/>
</dbReference>
<dbReference type="EMBL" id="JBGBZJ010000003">
    <property type="protein sequence ID" value="MEY9459375.1"/>
    <property type="molecule type" value="Genomic_DNA"/>
</dbReference>
<organism evidence="1 2">
    <name type="scientific">Bradyrhizobium ottawaense</name>
    <dbReference type="NCBI Taxonomy" id="931866"/>
    <lineage>
        <taxon>Bacteria</taxon>
        <taxon>Pseudomonadati</taxon>
        <taxon>Pseudomonadota</taxon>
        <taxon>Alphaproteobacteria</taxon>
        <taxon>Hyphomicrobiales</taxon>
        <taxon>Nitrobacteraceae</taxon>
        <taxon>Bradyrhizobium</taxon>
    </lineage>
</organism>
<gene>
    <name evidence="1" type="ORF">ABIG07_008323</name>
</gene>
<comment type="caution">
    <text evidence="1">The sequence shown here is derived from an EMBL/GenBank/DDBJ whole genome shotgun (WGS) entry which is preliminary data.</text>
</comment>
<sequence length="125" mass="14009">MMARLWEDWLMRWVLALIASLTLAGEAAAQAKGKGIRLWNLTTETISGFQLSPAGKTDWGPNQCLNDKDKEVDHDERLRITGVEPGRYDAKVSYPSARQCVVRDIEIRADAVFSIADKDLKDCSK</sequence>
<name>A0ABV4G654_9BRAD</name>
<protein>
    <submittedName>
        <fullName evidence="1">Uncharacterized protein</fullName>
    </submittedName>
</protein>